<accession>A0A8E7L4B5</accession>
<keyword evidence="7" id="KW-0479">Metal-binding</keyword>
<evidence type="ECO:0000259" key="13">
    <source>
        <dbReference type="PROSITE" id="PS52020"/>
    </source>
</evidence>
<evidence type="ECO:0000256" key="9">
    <source>
        <dbReference type="ARBA" id="ARBA00022759"/>
    </source>
</evidence>
<organism evidence="14">
    <name type="scientific">Syrmaticus reevesii Genomoviridae sp</name>
    <dbReference type="NCBI Taxonomy" id="2814996"/>
    <lineage>
        <taxon>Viruses</taxon>
        <taxon>Monodnaviria</taxon>
        <taxon>Shotokuvirae</taxon>
        <taxon>Cressdnaviricota</taxon>
        <taxon>Repensiviricetes</taxon>
        <taxon>Geplafuvirales</taxon>
        <taxon>Genomoviridae</taxon>
    </lineage>
</organism>
<keyword evidence="9" id="KW-0255">Endonuclease</keyword>
<keyword evidence="8" id="KW-0547">Nucleotide-binding</keyword>
<dbReference type="GO" id="GO:0016779">
    <property type="term" value="F:nucleotidyltransferase activity"/>
    <property type="evidence" value="ECO:0007669"/>
    <property type="project" value="UniProtKB-KW"/>
</dbReference>
<keyword evidence="2" id="KW-1048">Host nucleus</keyword>
<dbReference type="EMBL" id="MW182983">
    <property type="protein sequence ID" value="QVW56528.1"/>
    <property type="molecule type" value="Genomic_DNA"/>
</dbReference>
<dbReference type="GO" id="GO:0003677">
    <property type="term" value="F:DNA binding"/>
    <property type="evidence" value="ECO:0007669"/>
    <property type="project" value="UniProtKB-KW"/>
</dbReference>
<comment type="subcellular location">
    <subcellularLocation>
        <location evidence="1">Host nucleus</location>
    </subcellularLocation>
</comment>
<evidence type="ECO:0000256" key="1">
    <source>
        <dbReference type="ARBA" id="ARBA00004147"/>
    </source>
</evidence>
<dbReference type="InterPro" id="IPR049912">
    <property type="entry name" value="CRESS_DNA_REP"/>
</dbReference>
<evidence type="ECO:0000256" key="4">
    <source>
        <dbReference type="ARBA" id="ARBA00022695"/>
    </source>
</evidence>
<dbReference type="GO" id="GO:0016787">
    <property type="term" value="F:hydrolase activity"/>
    <property type="evidence" value="ECO:0007669"/>
    <property type="project" value="UniProtKB-KW"/>
</dbReference>
<keyword evidence="12" id="KW-0238">DNA-binding</keyword>
<proteinExistence type="predicted"/>
<evidence type="ECO:0000256" key="10">
    <source>
        <dbReference type="ARBA" id="ARBA00022801"/>
    </source>
</evidence>
<reference evidence="14" key="1">
    <citation type="submission" date="2020-10" db="EMBL/GenBank/DDBJ databases">
        <title>CRESS DNA virus dark matter in the feces of wild birds.</title>
        <authorList>
            <person name="Yang S."/>
            <person name="Zhang W."/>
        </authorList>
    </citation>
    <scope>NUCLEOTIDE SEQUENCE</scope>
    <source>
        <strain evidence="14">Phe68gen13</strain>
    </source>
</reference>
<keyword evidence="3" id="KW-0808">Transferase</keyword>
<evidence type="ECO:0000256" key="12">
    <source>
        <dbReference type="ARBA" id="ARBA00023125"/>
    </source>
</evidence>
<dbReference type="GO" id="GO:0004519">
    <property type="term" value="F:endonuclease activity"/>
    <property type="evidence" value="ECO:0007669"/>
    <property type="project" value="UniProtKB-KW"/>
</dbReference>
<dbReference type="GO" id="GO:0046872">
    <property type="term" value="F:metal ion binding"/>
    <property type="evidence" value="ECO:0007669"/>
    <property type="project" value="UniProtKB-KW"/>
</dbReference>
<evidence type="ECO:0000256" key="5">
    <source>
        <dbReference type="ARBA" id="ARBA00022705"/>
    </source>
</evidence>
<dbReference type="GO" id="GO:0042025">
    <property type="term" value="C:host cell nucleus"/>
    <property type="evidence" value="ECO:0007669"/>
    <property type="project" value="UniProtKB-SubCell"/>
</dbReference>
<dbReference type="PROSITE" id="PS52020">
    <property type="entry name" value="CRESS_DNA_REP"/>
    <property type="match status" value="1"/>
</dbReference>
<name>A0A8E7L4B5_9VIRU</name>
<keyword evidence="5" id="KW-0235">DNA replication</keyword>
<sequence>MAIETESYICLMASSQNGNSTEFRLRAKRILLTYSQVGPLFDHQQITQLIGRLGARGVLCRERHRDGGIHYHALLLFDSAYNTRDHTAFDVGGAHPNIKPIRWTPRKAYDYVRKDGDVLFCNLSDDDIDGTGSNSRSAWSDIIAAPDKLAFFKAVRDLDPRALACSFASIEKYAEWAYREEQSEYESPISWSDFDVTEFPELQGWYTQNVAIRGSGGRGAHSRVVQRPPRGAILSANTYFIQEEITSSVGANPNGQDIAGEVPGDSLILRRAIQLRSILSPRRLRNLR</sequence>
<keyword evidence="6" id="KW-0540">Nuclease</keyword>
<evidence type="ECO:0000256" key="3">
    <source>
        <dbReference type="ARBA" id="ARBA00022679"/>
    </source>
</evidence>
<evidence type="ECO:0000256" key="11">
    <source>
        <dbReference type="ARBA" id="ARBA00023124"/>
    </source>
</evidence>
<protein>
    <submittedName>
        <fullName evidence="14">Replication-associated protein</fullName>
    </submittedName>
</protein>
<evidence type="ECO:0000256" key="8">
    <source>
        <dbReference type="ARBA" id="ARBA00022741"/>
    </source>
</evidence>
<dbReference type="GO" id="GO:0000166">
    <property type="term" value="F:nucleotide binding"/>
    <property type="evidence" value="ECO:0007669"/>
    <property type="project" value="UniProtKB-KW"/>
</dbReference>
<feature type="domain" description="CRESS-DNA virus Rep endonuclease" evidence="13">
    <location>
        <begin position="24"/>
        <end position="126"/>
    </location>
</feature>
<evidence type="ECO:0000256" key="2">
    <source>
        <dbReference type="ARBA" id="ARBA00022562"/>
    </source>
</evidence>
<keyword evidence="11" id="KW-0190">Covalent protein-DNA linkage</keyword>
<evidence type="ECO:0000256" key="7">
    <source>
        <dbReference type="ARBA" id="ARBA00022723"/>
    </source>
</evidence>
<keyword evidence="10" id="KW-0378">Hydrolase</keyword>
<keyword evidence="4" id="KW-0548">Nucleotidyltransferase</keyword>
<dbReference type="Pfam" id="PF00799">
    <property type="entry name" value="Gemini_AL1"/>
    <property type="match status" value="1"/>
</dbReference>
<evidence type="ECO:0000256" key="6">
    <source>
        <dbReference type="ARBA" id="ARBA00022722"/>
    </source>
</evidence>
<dbReference type="GO" id="GO:0006260">
    <property type="term" value="P:DNA replication"/>
    <property type="evidence" value="ECO:0007669"/>
    <property type="project" value="UniProtKB-KW"/>
</dbReference>
<evidence type="ECO:0000313" key="14">
    <source>
        <dbReference type="EMBL" id="QVW56528.1"/>
    </source>
</evidence>